<sequence>MGPSVDPKFIANIREYDALERLFVQLKCLEPKYLLVPNLSAVAHLEDFRIRFHPSNENFHEAIREVTDLWARIRPHVEAEQKAAEAENAEEKKEPPKDDLFDFELDTD</sequence>
<proteinExistence type="predicted"/>
<protein>
    <submittedName>
        <fullName evidence="2">Uncharacterized protein</fullName>
    </submittedName>
</protein>
<dbReference type="RefSeq" id="WP_155742425.1">
    <property type="nucleotide sequence ID" value="NZ_LVHG01000027.1"/>
</dbReference>
<accession>A0AA91DRC2</accession>
<gene>
    <name evidence="2" type="ORF">A3K87_09950</name>
</gene>
<evidence type="ECO:0000256" key="1">
    <source>
        <dbReference type="SAM" id="MobiDB-lite"/>
    </source>
</evidence>
<dbReference type="Proteomes" id="UP000077852">
    <property type="component" value="Unassembled WGS sequence"/>
</dbReference>
<name>A0AA91DRC2_VARPD</name>
<dbReference type="EMBL" id="LVHG01000027">
    <property type="protein sequence ID" value="OAK66078.1"/>
    <property type="molecule type" value="Genomic_DNA"/>
</dbReference>
<organism evidence="2 3">
    <name type="scientific">Variovorax paradoxus</name>
    <dbReference type="NCBI Taxonomy" id="34073"/>
    <lineage>
        <taxon>Bacteria</taxon>
        <taxon>Pseudomonadati</taxon>
        <taxon>Pseudomonadota</taxon>
        <taxon>Betaproteobacteria</taxon>
        <taxon>Burkholderiales</taxon>
        <taxon>Comamonadaceae</taxon>
        <taxon>Variovorax</taxon>
    </lineage>
</organism>
<feature type="region of interest" description="Disordered" evidence="1">
    <location>
        <begin position="80"/>
        <end position="108"/>
    </location>
</feature>
<feature type="compositionally biased region" description="Basic and acidic residues" evidence="1">
    <location>
        <begin position="80"/>
        <end position="100"/>
    </location>
</feature>
<comment type="caution">
    <text evidence="2">The sequence shown here is derived from an EMBL/GenBank/DDBJ whole genome shotgun (WGS) entry which is preliminary data.</text>
</comment>
<evidence type="ECO:0000313" key="2">
    <source>
        <dbReference type="EMBL" id="OAK66078.1"/>
    </source>
</evidence>
<reference evidence="2 3" key="1">
    <citation type="submission" date="2016-03" db="EMBL/GenBank/DDBJ databases">
        <title>Genome sequence of Variovorax paradoxus KB5.</title>
        <authorList>
            <person name="Jeong H."/>
            <person name="Hong C.E."/>
            <person name="Jo S.H."/>
            <person name="Park J.M."/>
        </authorList>
    </citation>
    <scope>NUCLEOTIDE SEQUENCE [LARGE SCALE GENOMIC DNA]</scope>
    <source>
        <strain evidence="2 3">KB5</strain>
    </source>
</reference>
<dbReference type="AlphaFoldDB" id="A0AA91DRC2"/>
<evidence type="ECO:0000313" key="3">
    <source>
        <dbReference type="Proteomes" id="UP000077852"/>
    </source>
</evidence>